<comment type="caution">
    <text evidence="3">The sequence shown here is derived from an EMBL/GenBank/DDBJ whole genome shotgun (WGS) entry which is preliminary data.</text>
</comment>
<dbReference type="EMBL" id="JMCB01000006">
    <property type="protein sequence ID" value="KFE67944.1"/>
    <property type="molecule type" value="Genomic_DNA"/>
</dbReference>
<dbReference type="RefSeq" id="WP_063769233.1">
    <property type="nucleotide sequence ID" value="NZ_JMCB01000006.1"/>
</dbReference>
<dbReference type="STRING" id="394096.DB31_7181"/>
<feature type="chain" id="PRO_5001799669" description="Lipoprotein" evidence="2">
    <location>
        <begin position="22"/>
        <end position="207"/>
    </location>
</feature>
<evidence type="ECO:0000313" key="3">
    <source>
        <dbReference type="EMBL" id="KFE67944.1"/>
    </source>
</evidence>
<sequence>MPRLSVAVVSLALVLPLSARAGEVSYQFRTLEDPKAADPNLCQGAPFQANVKLPGIVSVPERDANGKLKAGEQKAVGKARACALVTDRTFAEGSQADMYASFDLPEGHFAAVGKCTAVSNAVPRPGVVLVGCALKLTEFPPAYAGGFATSSSIFNPMNLPGYNTGSLWTLRLFEPDAAAAAVTPGGGGKPQEKAPTGAKMRAPAPTK</sequence>
<gene>
    <name evidence="3" type="ORF">DB31_7181</name>
</gene>
<proteinExistence type="predicted"/>
<dbReference type="AlphaFoldDB" id="A0A085WJT1"/>
<evidence type="ECO:0000256" key="1">
    <source>
        <dbReference type="SAM" id="MobiDB-lite"/>
    </source>
</evidence>
<accession>A0A085WJT1</accession>
<feature type="signal peptide" evidence="2">
    <location>
        <begin position="1"/>
        <end position="21"/>
    </location>
</feature>
<name>A0A085WJT1_9BACT</name>
<reference evidence="3 4" key="1">
    <citation type="submission" date="2014-04" db="EMBL/GenBank/DDBJ databases">
        <title>Genome assembly of Hyalangium minutum DSM 14724.</title>
        <authorList>
            <person name="Sharma G."/>
            <person name="Subramanian S."/>
        </authorList>
    </citation>
    <scope>NUCLEOTIDE SEQUENCE [LARGE SCALE GENOMIC DNA]</scope>
    <source>
        <strain evidence="3 4">DSM 14724</strain>
    </source>
</reference>
<organism evidence="3 4">
    <name type="scientific">Hyalangium minutum</name>
    <dbReference type="NCBI Taxonomy" id="394096"/>
    <lineage>
        <taxon>Bacteria</taxon>
        <taxon>Pseudomonadati</taxon>
        <taxon>Myxococcota</taxon>
        <taxon>Myxococcia</taxon>
        <taxon>Myxococcales</taxon>
        <taxon>Cystobacterineae</taxon>
        <taxon>Archangiaceae</taxon>
        <taxon>Hyalangium</taxon>
    </lineage>
</organism>
<keyword evidence="2" id="KW-0732">Signal</keyword>
<keyword evidence="4" id="KW-1185">Reference proteome</keyword>
<evidence type="ECO:0000313" key="4">
    <source>
        <dbReference type="Proteomes" id="UP000028725"/>
    </source>
</evidence>
<evidence type="ECO:0000256" key="2">
    <source>
        <dbReference type="SAM" id="SignalP"/>
    </source>
</evidence>
<feature type="region of interest" description="Disordered" evidence="1">
    <location>
        <begin position="180"/>
        <end position="207"/>
    </location>
</feature>
<protein>
    <recommendedName>
        <fullName evidence="5">Lipoprotein</fullName>
    </recommendedName>
</protein>
<evidence type="ECO:0008006" key="5">
    <source>
        <dbReference type="Google" id="ProtNLM"/>
    </source>
</evidence>
<dbReference type="Proteomes" id="UP000028725">
    <property type="component" value="Unassembled WGS sequence"/>
</dbReference>